<gene>
    <name evidence="1" type="ORF">EVG20_g1431</name>
</gene>
<accession>A0A4Y9Z9Y1</accession>
<reference evidence="1 2" key="1">
    <citation type="submission" date="2019-02" db="EMBL/GenBank/DDBJ databases">
        <title>Genome sequencing of the rare red list fungi Dentipellis fragilis.</title>
        <authorList>
            <person name="Buettner E."/>
            <person name="Kellner H."/>
        </authorList>
    </citation>
    <scope>NUCLEOTIDE SEQUENCE [LARGE SCALE GENOMIC DNA]</scope>
    <source>
        <strain evidence="1 2">DSM 105465</strain>
    </source>
</reference>
<organism evidence="1 2">
    <name type="scientific">Dentipellis fragilis</name>
    <dbReference type="NCBI Taxonomy" id="205917"/>
    <lineage>
        <taxon>Eukaryota</taxon>
        <taxon>Fungi</taxon>
        <taxon>Dikarya</taxon>
        <taxon>Basidiomycota</taxon>
        <taxon>Agaricomycotina</taxon>
        <taxon>Agaricomycetes</taxon>
        <taxon>Russulales</taxon>
        <taxon>Hericiaceae</taxon>
        <taxon>Dentipellis</taxon>
    </lineage>
</organism>
<protein>
    <submittedName>
        <fullName evidence="1">Uncharacterized protein</fullName>
    </submittedName>
</protein>
<evidence type="ECO:0000313" key="1">
    <source>
        <dbReference type="EMBL" id="TFY71575.1"/>
    </source>
</evidence>
<proteinExistence type="predicted"/>
<dbReference type="Proteomes" id="UP000298327">
    <property type="component" value="Unassembled WGS sequence"/>
</dbReference>
<dbReference type="EMBL" id="SEOQ01000045">
    <property type="protein sequence ID" value="TFY71575.1"/>
    <property type="molecule type" value="Genomic_DNA"/>
</dbReference>
<evidence type="ECO:0000313" key="2">
    <source>
        <dbReference type="Proteomes" id="UP000298327"/>
    </source>
</evidence>
<name>A0A4Y9Z9Y1_9AGAM</name>
<dbReference type="AlphaFoldDB" id="A0A4Y9Z9Y1"/>
<keyword evidence="2" id="KW-1185">Reference proteome</keyword>
<comment type="caution">
    <text evidence="1">The sequence shown here is derived from an EMBL/GenBank/DDBJ whole genome shotgun (WGS) entry which is preliminary data.</text>
</comment>
<sequence length="202" mass="22215">MGNVQSIEISHGGVAARTQYSDALQKQLALISAPPVIVLHCGGDKAVTTRKASYKELESTALRMFCKDPTDPLRFFGVIPGHGDEPVEIDPDAWPDIYKMFNALWMNGPDMTKVETPKQNGCKGLIWRYLKGGYRKKLYTALSLLQKAQHHIWVLLSAVPRARTPTVVADYVSSESSLTGADALTDLRTDSPVLLFLTALLS</sequence>